<evidence type="ECO:0008006" key="13">
    <source>
        <dbReference type="Google" id="ProtNLM"/>
    </source>
</evidence>
<feature type="transmembrane region" description="Helical" evidence="8">
    <location>
        <begin position="12"/>
        <end position="30"/>
    </location>
</feature>
<evidence type="ECO:0000256" key="2">
    <source>
        <dbReference type="ARBA" id="ARBA00022692"/>
    </source>
</evidence>
<dbReference type="InterPro" id="IPR004089">
    <property type="entry name" value="MCPsignal_dom"/>
</dbReference>
<dbReference type="EMBL" id="CAKLDM010000002">
    <property type="protein sequence ID" value="CAH0539881.1"/>
    <property type="molecule type" value="Genomic_DNA"/>
</dbReference>
<evidence type="ECO:0000256" key="8">
    <source>
        <dbReference type="SAM" id="Phobius"/>
    </source>
</evidence>
<dbReference type="SMART" id="SM00283">
    <property type="entry name" value="MA"/>
    <property type="match status" value="1"/>
</dbReference>
<sequence length="619" mass="68289">MQVFNFSSIRAKLLLIVSLFIISISGYALFQHNSLVTLNTLENAAKSNLASEVELLTLRRHEKDFLSRKDPKYIKRFDSTIQSLRERVIKLGQTLAPYDTAITSQTTSIIETLNKYKAQFHQLSELVLSIGATKENGLRAAHDKSQDALFLSSGLFSHEDKNKILDLIQLELSYLLSPSEELSLQVNHQFNSLRQISNESNYQRALNAHALVFNKLMQSYRDLGLSEKLGARGALRSNVHQTEKMLATLHGTIGELVQQNSAKIERNLYILGAMIAFLLSITLISISTSITKRIEAITHLMEDIAKGTGDLTVRMRAKGTDELARLANSFDSFVTNLQDNIKSIANVMHLLQDSAHTSKQIAQESKENAQQQKVESESIATAINELVMTSQEITQNIEYAANNARSVKNEADKGLKFTQDASRSLTFLSEDVKQSQHMIAGLEQQSREVHSIVSTIQGIAEQTNLLALNAAIEAARAGESGRGFSVVADEVRQLSLMTNSSIQQIESTINGLTEGVQNTVALMQDSLVKADDTSTKTSQALDSIKEIATKVSEMFDLNSQIATASEEQSMVSADIDRNIVRIAELASGTHQAATQSALSIDQVNQVGNKLDGIIQQFKY</sequence>
<evidence type="ECO:0000256" key="1">
    <source>
        <dbReference type="ARBA" id="ARBA00004141"/>
    </source>
</evidence>
<gene>
    <name evidence="11" type="ORF">VMF7928_02505</name>
</gene>
<protein>
    <recommendedName>
        <fullName evidence="13">Methyl-accepting chemotaxis protein</fullName>
    </recommendedName>
</protein>
<dbReference type="RefSeq" id="WP_237361943.1">
    <property type="nucleotide sequence ID" value="NZ_CAKLDM010000002.1"/>
</dbReference>
<dbReference type="SUPFAM" id="SSF58104">
    <property type="entry name" value="Methyl-accepting chemotaxis protein (MCP) signaling domain"/>
    <property type="match status" value="1"/>
</dbReference>
<evidence type="ECO:0000259" key="9">
    <source>
        <dbReference type="PROSITE" id="PS50111"/>
    </source>
</evidence>
<keyword evidence="2 8" id="KW-0812">Transmembrane</keyword>
<evidence type="ECO:0000256" key="4">
    <source>
        <dbReference type="ARBA" id="ARBA00023136"/>
    </source>
</evidence>
<dbReference type="Pfam" id="PF00015">
    <property type="entry name" value="MCPsignal"/>
    <property type="match status" value="1"/>
</dbReference>
<comment type="caution">
    <text evidence="11">The sequence shown here is derived from an EMBL/GenBank/DDBJ whole genome shotgun (WGS) entry which is preliminary data.</text>
</comment>
<evidence type="ECO:0000256" key="3">
    <source>
        <dbReference type="ARBA" id="ARBA00022989"/>
    </source>
</evidence>
<keyword evidence="5 7" id="KW-0807">Transducer</keyword>
<dbReference type="PROSITE" id="PS50885">
    <property type="entry name" value="HAMP"/>
    <property type="match status" value="1"/>
</dbReference>
<keyword evidence="3 8" id="KW-1133">Transmembrane helix</keyword>
<dbReference type="PANTHER" id="PTHR32089:SF119">
    <property type="entry name" value="METHYL-ACCEPTING CHEMOTAXIS PROTEIN CTPL"/>
    <property type="match status" value="1"/>
</dbReference>
<feature type="domain" description="HAMP" evidence="10">
    <location>
        <begin position="288"/>
        <end position="342"/>
    </location>
</feature>
<dbReference type="Pfam" id="PF00672">
    <property type="entry name" value="HAMP"/>
    <property type="match status" value="1"/>
</dbReference>
<proteinExistence type="inferred from homology"/>
<dbReference type="Proteomes" id="UP000838748">
    <property type="component" value="Unassembled WGS sequence"/>
</dbReference>
<keyword evidence="12" id="KW-1185">Reference proteome</keyword>
<comment type="similarity">
    <text evidence="6">Belongs to the methyl-accepting chemotaxis (MCP) protein family.</text>
</comment>
<dbReference type="CDD" id="cd11386">
    <property type="entry name" value="MCP_signal"/>
    <property type="match status" value="1"/>
</dbReference>
<evidence type="ECO:0000256" key="7">
    <source>
        <dbReference type="PROSITE-ProRule" id="PRU00284"/>
    </source>
</evidence>
<evidence type="ECO:0000259" key="10">
    <source>
        <dbReference type="PROSITE" id="PS50885"/>
    </source>
</evidence>
<organism evidence="11 12">
    <name type="scientific">Vibrio marisflavi CECT 7928</name>
    <dbReference type="NCBI Taxonomy" id="634439"/>
    <lineage>
        <taxon>Bacteria</taxon>
        <taxon>Pseudomonadati</taxon>
        <taxon>Pseudomonadota</taxon>
        <taxon>Gammaproteobacteria</taxon>
        <taxon>Vibrionales</taxon>
        <taxon>Vibrionaceae</taxon>
        <taxon>Vibrio</taxon>
    </lineage>
</organism>
<evidence type="ECO:0000313" key="12">
    <source>
        <dbReference type="Proteomes" id="UP000838748"/>
    </source>
</evidence>
<name>A0ABN8E6I0_9VIBR</name>
<dbReference type="Gene3D" id="1.10.287.950">
    <property type="entry name" value="Methyl-accepting chemotaxis protein"/>
    <property type="match status" value="1"/>
</dbReference>
<dbReference type="InterPro" id="IPR003660">
    <property type="entry name" value="HAMP_dom"/>
</dbReference>
<dbReference type="PROSITE" id="PS50111">
    <property type="entry name" value="CHEMOTAXIS_TRANSDUC_2"/>
    <property type="match status" value="1"/>
</dbReference>
<evidence type="ECO:0000256" key="5">
    <source>
        <dbReference type="ARBA" id="ARBA00023224"/>
    </source>
</evidence>
<accession>A0ABN8E6I0</accession>
<feature type="domain" description="Methyl-accepting transducer" evidence="9">
    <location>
        <begin position="347"/>
        <end position="583"/>
    </location>
</feature>
<keyword evidence="4 8" id="KW-0472">Membrane</keyword>
<feature type="transmembrane region" description="Helical" evidence="8">
    <location>
        <begin position="268"/>
        <end position="286"/>
    </location>
</feature>
<dbReference type="CDD" id="cd06225">
    <property type="entry name" value="HAMP"/>
    <property type="match status" value="1"/>
</dbReference>
<dbReference type="PANTHER" id="PTHR32089">
    <property type="entry name" value="METHYL-ACCEPTING CHEMOTAXIS PROTEIN MCPB"/>
    <property type="match status" value="1"/>
</dbReference>
<evidence type="ECO:0000256" key="6">
    <source>
        <dbReference type="ARBA" id="ARBA00029447"/>
    </source>
</evidence>
<reference evidence="11" key="1">
    <citation type="submission" date="2021-11" db="EMBL/GenBank/DDBJ databases">
        <authorList>
            <person name="Rodrigo-Torres L."/>
            <person name="Arahal R. D."/>
            <person name="Lucena T."/>
        </authorList>
    </citation>
    <scope>NUCLEOTIDE SEQUENCE</scope>
    <source>
        <strain evidence="11">CECT 7928</strain>
    </source>
</reference>
<comment type="subcellular location">
    <subcellularLocation>
        <location evidence="1">Membrane</location>
        <topology evidence="1">Multi-pass membrane protein</topology>
    </subcellularLocation>
</comment>
<evidence type="ECO:0000313" key="11">
    <source>
        <dbReference type="EMBL" id="CAH0539881.1"/>
    </source>
</evidence>
<dbReference type="SMART" id="SM00304">
    <property type="entry name" value="HAMP"/>
    <property type="match status" value="1"/>
</dbReference>